<evidence type="ECO:0000313" key="5">
    <source>
        <dbReference type="Proteomes" id="UP000027309"/>
    </source>
</evidence>
<evidence type="ECO:0000313" key="4">
    <source>
        <dbReference type="EMBL" id="KCY01757.1"/>
    </source>
</evidence>
<proteinExistence type="predicted"/>
<name>A0A836M0T7_ACIBA</name>
<dbReference type="Gene3D" id="1.10.357.10">
    <property type="entry name" value="Tetracycline Repressor, domain 2"/>
    <property type="match status" value="1"/>
</dbReference>
<comment type="caution">
    <text evidence="4">The sequence shown here is derived from an EMBL/GenBank/DDBJ whole genome shotgun (WGS) entry which is preliminary data.</text>
</comment>
<protein>
    <submittedName>
        <fullName evidence="4">TetR family transcriptional regulator</fullName>
    </submittedName>
</protein>
<dbReference type="Proteomes" id="UP000027309">
    <property type="component" value="Unassembled WGS sequence"/>
</dbReference>
<evidence type="ECO:0000256" key="1">
    <source>
        <dbReference type="ARBA" id="ARBA00023015"/>
    </source>
</evidence>
<sequence length="205" mass="22779">METKSRGRPRSYDPERVLERALHAFWKGGFSGTSLDTLALVTGLNRPSLYAGLGDKRTIYIKAMRYFQKYAKTEFGKALEHKVTDRSFADVILRYLQTALKVDGYHEDIGLSGCAVISTAMADALADNEIQAVLKEVLTEMDEQLYQRLRLAQQNLELPHSTDIDALAFLMTSAVHSIGIRARAGLNLQQIEGLLLSASEMLCPA</sequence>
<dbReference type="AlphaFoldDB" id="A0A836M0T7"/>
<gene>
    <name evidence="4" type="ORF">J572_1765</name>
</gene>
<keyword evidence="1" id="KW-0805">Transcription regulation</keyword>
<evidence type="ECO:0000259" key="3">
    <source>
        <dbReference type="Pfam" id="PF16925"/>
    </source>
</evidence>
<dbReference type="PANTHER" id="PTHR47506:SF1">
    <property type="entry name" value="HTH-TYPE TRANSCRIPTIONAL REGULATOR YJDC"/>
    <property type="match status" value="1"/>
</dbReference>
<dbReference type="EMBL" id="JMOA01000019">
    <property type="protein sequence ID" value="KCY01757.1"/>
    <property type="molecule type" value="Genomic_DNA"/>
</dbReference>
<dbReference type="InterPro" id="IPR011075">
    <property type="entry name" value="TetR_C"/>
</dbReference>
<dbReference type="SUPFAM" id="SSF46689">
    <property type="entry name" value="Homeodomain-like"/>
    <property type="match status" value="1"/>
</dbReference>
<organism evidence="4 5">
    <name type="scientific">Acinetobacter baumannii 1499986</name>
    <dbReference type="NCBI Taxonomy" id="1310673"/>
    <lineage>
        <taxon>Bacteria</taxon>
        <taxon>Pseudomonadati</taxon>
        <taxon>Pseudomonadota</taxon>
        <taxon>Gammaproteobacteria</taxon>
        <taxon>Moraxellales</taxon>
        <taxon>Moraxellaceae</taxon>
        <taxon>Acinetobacter</taxon>
        <taxon>Acinetobacter calcoaceticus/baumannii complex</taxon>
    </lineage>
</organism>
<dbReference type="Pfam" id="PF16925">
    <property type="entry name" value="TetR_C_13"/>
    <property type="match status" value="1"/>
</dbReference>
<evidence type="ECO:0000256" key="2">
    <source>
        <dbReference type="ARBA" id="ARBA00023163"/>
    </source>
</evidence>
<keyword evidence="2" id="KW-0804">Transcription</keyword>
<dbReference type="SUPFAM" id="SSF48498">
    <property type="entry name" value="Tetracyclin repressor-like, C-terminal domain"/>
    <property type="match status" value="1"/>
</dbReference>
<feature type="domain" description="Tetracyclin repressor-like C-terminal" evidence="3">
    <location>
        <begin position="112"/>
        <end position="183"/>
    </location>
</feature>
<accession>A0A836M0T7</accession>
<dbReference type="PANTHER" id="PTHR47506">
    <property type="entry name" value="TRANSCRIPTIONAL REGULATORY PROTEIN"/>
    <property type="match status" value="1"/>
</dbReference>
<dbReference type="Gene3D" id="1.10.10.60">
    <property type="entry name" value="Homeodomain-like"/>
    <property type="match status" value="1"/>
</dbReference>
<dbReference type="InterPro" id="IPR036271">
    <property type="entry name" value="Tet_transcr_reg_TetR-rel_C_sf"/>
</dbReference>
<reference evidence="4 5" key="1">
    <citation type="submission" date="2014-04" db="EMBL/GenBank/DDBJ databases">
        <title>Comparative genomics and transcriptomics to identify genetic mechanisms underlying the emergence of carbapenem resistant Acinetobacter baumannii (CRAb).</title>
        <authorList>
            <person name="Harris A.D."/>
            <person name="Johnson K.J."/>
            <person name="George J."/>
            <person name="Nadendla S."/>
            <person name="Daugherty S.C."/>
            <person name="Parankush S."/>
            <person name="Sadzewicz L."/>
            <person name="Tallon L."/>
            <person name="Sengamalay N."/>
            <person name="Hazen T.H."/>
            <person name="Rasko D.A."/>
        </authorList>
    </citation>
    <scope>NUCLEOTIDE SEQUENCE [LARGE SCALE GENOMIC DNA]</scope>
    <source>
        <strain evidence="4 5">1499986</strain>
    </source>
</reference>
<dbReference type="RefSeq" id="WP_031961456.1">
    <property type="nucleotide sequence ID" value="NZ_JMOA01000019.1"/>
</dbReference>
<dbReference type="InterPro" id="IPR009057">
    <property type="entry name" value="Homeodomain-like_sf"/>
</dbReference>